<proteinExistence type="predicted"/>
<evidence type="ECO:0000256" key="1">
    <source>
        <dbReference type="SAM" id="MobiDB-lite"/>
    </source>
</evidence>
<name>A0A7S0V3H4_9CHLO</name>
<evidence type="ECO:0000313" key="2">
    <source>
        <dbReference type="EMBL" id="CAD8779171.1"/>
    </source>
</evidence>
<protein>
    <submittedName>
        <fullName evidence="2">Uncharacterized protein</fullName>
    </submittedName>
</protein>
<organism evidence="2">
    <name type="scientific">Polytomella parva</name>
    <dbReference type="NCBI Taxonomy" id="51329"/>
    <lineage>
        <taxon>Eukaryota</taxon>
        <taxon>Viridiplantae</taxon>
        <taxon>Chlorophyta</taxon>
        <taxon>core chlorophytes</taxon>
        <taxon>Chlorophyceae</taxon>
        <taxon>CS clade</taxon>
        <taxon>Chlamydomonadales</taxon>
        <taxon>Chlamydomonadaceae</taxon>
        <taxon>Polytomella</taxon>
    </lineage>
</organism>
<dbReference type="AlphaFoldDB" id="A0A7S0V3H4"/>
<reference evidence="2" key="1">
    <citation type="submission" date="2021-01" db="EMBL/GenBank/DDBJ databases">
        <authorList>
            <person name="Corre E."/>
            <person name="Pelletier E."/>
            <person name="Niang G."/>
            <person name="Scheremetjew M."/>
            <person name="Finn R."/>
            <person name="Kale V."/>
            <person name="Holt S."/>
            <person name="Cochrane G."/>
            <person name="Meng A."/>
            <person name="Brown T."/>
            <person name="Cohen L."/>
        </authorList>
    </citation>
    <scope>NUCLEOTIDE SEQUENCE</scope>
    <source>
        <strain evidence="2">SAG 63-3</strain>
    </source>
</reference>
<dbReference type="EMBL" id="HBFM01021665">
    <property type="protein sequence ID" value="CAD8779171.1"/>
    <property type="molecule type" value="Transcribed_RNA"/>
</dbReference>
<feature type="compositionally biased region" description="Basic and acidic residues" evidence="1">
    <location>
        <begin position="71"/>
        <end position="83"/>
    </location>
</feature>
<feature type="compositionally biased region" description="Polar residues" evidence="1">
    <location>
        <begin position="89"/>
        <end position="119"/>
    </location>
</feature>
<accession>A0A7S0V3H4</accession>
<feature type="region of interest" description="Disordered" evidence="1">
    <location>
        <begin position="1"/>
        <end position="145"/>
    </location>
</feature>
<gene>
    <name evidence="2" type="ORF">PPAR00522_LOCUS14120</name>
</gene>
<sequence>MTKVISSMKLKASDSLILKGRNNKEGKEDTGNSSGNESDKIAMHQEISGNLMEFNHAPTRRSVGGGGGLKKGKDGKSQSKDWVEDAETSQEIPANGNFQIPRSSNSGVPAKSPKNSRSNLLKAKRSYPSLPLLSRPEAEGQDAPG</sequence>